<keyword evidence="5 6" id="KW-0413">Isomerase</keyword>
<dbReference type="InterPro" id="IPR027304">
    <property type="entry name" value="Trigger_fact/SurA_dom_sf"/>
</dbReference>
<reference evidence="9 10" key="1">
    <citation type="journal article" date="2019" name="Appl. Environ. Microbiol.">
        <title>Population genetics and characterization of Campylobacter jejuni isolates in western jackdaws and game birds in Finland.</title>
        <authorList>
            <person name="Kovanen S."/>
            <person name="Rossi M."/>
            <person name="Pohja-Mykra M."/>
            <person name="Nieminen T."/>
            <person name="Raunio-Saarnisto M."/>
            <person name="Sauvala M."/>
            <person name="Fredriksson-Ahomaa M."/>
            <person name="Hanninen M.L."/>
            <person name="Kivisto R."/>
        </authorList>
    </citation>
    <scope>NUCLEOTIDE SEQUENCE [LARGE SCALE GENOMIC DNA]</scope>
    <source>
        <strain evidence="9 10">CB296</strain>
    </source>
</reference>
<dbReference type="GO" id="GO:0003755">
    <property type="term" value="F:peptidyl-prolyl cis-trans isomerase activity"/>
    <property type="evidence" value="ECO:0007669"/>
    <property type="project" value="UniProtKB-KW"/>
</dbReference>
<dbReference type="PROSITE" id="PS50198">
    <property type="entry name" value="PPIC_PPIASE_2"/>
    <property type="match status" value="1"/>
</dbReference>
<dbReference type="Gene3D" id="3.10.50.40">
    <property type="match status" value="1"/>
</dbReference>
<evidence type="ECO:0000313" key="9">
    <source>
        <dbReference type="EMBL" id="RTJ96430.1"/>
    </source>
</evidence>
<dbReference type="Pfam" id="PF13616">
    <property type="entry name" value="Rotamase_3"/>
    <property type="match status" value="1"/>
</dbReference>
<dbReference type="Gene3D" id="1.10.8.1040">
    <property type="match status" value="1"/>
</dbReference>
<dbReference type="PROSITE" id="PS01096">
    <property type="entry name" value="PPIC_PPIASE_1"/>
    <property type="match status" value="1"/>
</dbReference>
<evidence type="ECO:0000256" key="7">
    <source>
        <dbReference type="SAM" id="SignalP"/>
    </source>
</evidence>
<evidence type="ECO:0000256" key="2">
    <source>
        <dbReference type="ARBA" id="ARBA00013194"/>
    </source>
</evidence>
<evidence type="ECO:0000256" key="5">
    <source>
        <dbReference type="ARBA" id="ARBA00023235"/>
    </source>
</evidence>
<sequence length="273" mass="30474">MKKFSLVAAALIAGVALNVNAATVATVNGKSISDTEVSEFFAPMLRGQDFKTLPDNQKKALIQQYIMQDLILQDAKKQNLEKDPLYTKELDRAKDAILVNVYQDKILNTIKIDAAKVKAFYDQNKDKYVKPARVQAKHILVATEKEAKDIINELKGLKGKELDAKFSELAKEKSIDPGSKNQGGELGWFDQSTMVKPFTDAAFALKNGTITTTPVKTNFGYHVILKENSQAKGQIKFDEVKQGIENGLKFEEFKKVINQKGQDLLNSARVEYK</sequence>
<gene>
    <name evidence="9" type="ORF">C3H42_03090</name>
</gene>
<dbReference type="EC" id="5.2.1.8" evidence="2"/>
<evidence type="ECO:0000256" key="4">
    <source>
        <dbReference type="ARBA" id="ARBA00023110"/>
    </source>
</evidence>
<evidence type="ECO:0000313" key="10">
    <source>
        <dbReference type="Proteomes" id="UP000287237"/>
    </source>
</evidence>
<evidence type="ECO:0000256" key="3">
    <source>
        <dbReference type="ARBA" id="ARBA00022729"/>
    </source>
</evidence>
<dbReference type="SUPFAM" id="SSF54534">
    <property type="entry name" value="FKBP-like"/>
    <property type="match status" value="1"/>
</dbReference>
<proteinExistence type="predicted"/>
<dbReference type="Gene3D" id="6.10.140.970">
    <property type="match status" value="1"/>
</dbReference>
<comment type="catalytic activity">
    <reaction evidence="1">
        <text>[protein]-peptidylproline (omega=180) = [protein]-peptidylproline (omega=0)</text>
        <dbReference type="Rhea" id="RHEA:16237"/>
        <dbReference type="Rhea" id="RHEA-COMP:10747"/>
        <dbReference type="Rhea" id="RHEA-COMP:10748"/>
        <dbReference type="ChEBI" id="CHEBI:83833"/>
        <dbReference type="ChEBI" id="CHEBI:83834"/>
        <dbReference type="EC" id="5.2.1.8"/>
    </reaction>
</comment>
<keyword evidence="4 6" id="KW-0697">Rotamase</keyword>
<dbReference type="InterPro" id="IPR046357">
    <property type="entry name" value="PPIase_dom_sf"/>
</dbReference>
<evidence type="ECO:0000256" key="1">
    <source>
        <dbReference type="ARBA" id="ARBA00000971"/>
    </source>
</evidence>
<dbReference type="PANTHER" id="PTHR47245:SF1">
    <property type="entry name" value="FOLDASE PROTEIN PRSA"/>
    <property type="match status" value="1"/>
</dbReference>
<organism evidence="9 10">
    <name type="scientific">Campylobacter jejuni</name>
    <dbReference type="NCBI Taxonomy" id="197"/>
    <lineage>
        <taxon>Bacteria</taxon>
        <taxon>Pseudomonadati</taxon>
        <taxon>Campylobacterota</taxon>
        <taxon>Epsilonproteobacteria</taxon>
        <taxon>Campylobacterales</taxon>
        <taxon>Campylobacteraceae</taxon>
        <taxon>Campylobacter</taxon>
    </lineage>
</organism>
<evidence type="ECO:0000259" key="8">
    <source>
        <dbReference type="PROSITE" id="PS50198"/>
    </source>
</evidence>
<feature type="chain" id="PRO_5043144512" description="peptidylprolyl isomerase" evidence="7">
    <location>
        <begin position="22"/>
        <end position="273"/>
    </location>
</feature>
<dbReference type="InterPro" id="IPR050245">
    <property type="entry name" value="PrsA_foldase"/>
</dbReference>
<feature type="domain" description="PpiC" evidence="8">
    <location>
        <begin position="131"/>
        <end position="228"/>
    </location>
</feature>
<dbReference type="Proteomes" id="UP000287237">
    <property type="component" value="Unassembled WGS sequence"/>
</dbReference>
<evidence type="ECO:0000256" key="6">
    <source>
        <dbReference type="PROSITE-ProRule" id="PRU00278"/>
    </source>
</evidence>
<dbReference type="InterPro" id="IPR023058">
    <property type="entry name" value="PPIase_PpiC_CS"/>
</dbReference>
<dbReference type="PANTHER" id="PTHR47245">
    <property type="entry name" value="PEPTIDYLPROLYL ISOMERASE"/>
    <property type="match status" value="1"/>
</dbReference>
<comment type="caution">
    <text evidence="9">The sequence shown here is derived from an EMBL/GenBank/DDBJ whole genome shotgun (WGS) entry which is preliminary data.</text>
</comment>
<dbReference type="SUPFAM" id="SSF109998">
    <property type="entry name" value="Triger factor/SurA peptide-binding domain-like"/>
    <property type="match status" value="1"/>
</dbReference>
<dbReference type="EMBL" id="PRCK01000002">
    <property type="protein sequence ID" value="RTJ96430.1"/>
    <property type="molecule type" value="Genomic_DNA"/>
</dbReference>
<dbReference type="RefSeq" id="WP_002871385.1">
    <property type="nucleotide sequence ID" value="NZ_MJVN01000010.1"/>
</dbReference>
<accession>A0A1E7NHL9</accession>
<protein>
    <recommendedName>
        <fullName evidence="2">peptidylprolyl isomerase</fullName>
        <ecNumber evidence="2">5.2.1.8</ecNumber>
    </recommendedName>
</protein>
<dbReference type="InterPro" id="IPR000297">
    <property type="entry name" value="PPIase_PpiC"/>
</dbReference>
<keyword evidence="3 7" id="KW-0732">Signal</keyword>
<dbReference type="AlphaFoldDB" id="A0A1E7NHL9"/>
<name>A0A1E7NHL9_CAMJU</name>
<feature type="signal peptide" evidence="7">
    <location>
        <begin position="1"/>
        <end position="21"/>
    </location>
</feature>